<dbReference type="GO" id="GO:0015562">
    <property type="term" value="F:efflux transmembrane transporter activity"/>
    <property type="evidence" value="ECO:0007669"/>
    <property type="project" value="InterPro"/>
</dbReference>
<dbReference type="Proteomes" id="UP000494111">
    <property type="component" value="Unassembled WGS sequence"/>
</dbReference>
<dbReference type="PROSITE" id="PS51257">
    <property type="entry name" value="PROKAR_LIPOPROTEIN"/>
    <property type="match status" value="1"/>
</dbReference>
<dbReference type="Pfam" id="PF02321">
    <property type="entry name" value="OEP"/>
    <property type="match status" value="2"/>
</dbReference>
<dbReference type="InterPro" id="IPR010131">
    <property type="entry name" value="MdtP/NodT-like"/>
</dbReference>
<organism evidence="3 4">
    <name type="scientific">Achromobacter deleyi</name>
    <dbReference type="NCBI Taxonomy" id="1353891"/>
    <lineage>
        <taxon>Bacteria</taxon>
        <taxon>Pseudomonadati</taxon>
        <taxon>Pseudomonadota</taxon>
        <taxon>Betaproteobacteria</taxon>
        <taxon>Burkholderiales</taxon>
        <taxon>Alcaligenaceae</taxon>
        <taxon>Achromobacter</taxon>
    </lineage>
</organism>
<keyword evidence="2" id="KW-0564">Palmitate</keyword>
<keyword evidence="2" id="KW-0472">Membrane</keyword>
<dbReference type="RefSeq" id="WP_175190964.1">
    <property type="nucleotide sequence ID" value="NZ_CADIJO010000001.1"/>
</dbReference>
<dbReference type="PANTHER" id="PTHR30203:SF25">
    <property type="entry name" value="OUTER MEMBRANE PROTEIN-RELATED"/>
    <property type="match status" value="1"/>
</dbReference>
<accession>A0A6S6Z6U9</accession>
<keyword evidence="2" id="KW-0449">Lipoprotein</keyword>
<comment type="similarity">
    <text evidence="1 2">Belongs to the outer membrane factor (OMF) (TC 1.B.17) family.</text>
</comment>
<dbReference type="GO" id="GO:0005886">
    <property type="term" value="C:plasma membrane"/>
    <property type="evidence" value="ECO:0007669"/>
    <property type="project" value="UniProtKB-SubCell"/>
</dbReference>
<name>A0A6S6Z6U9_9BURK</name>
<comment type="subcellular location">
    <subcellularLocation>
        <location evidence="2">Cell membrane</location>
        <topology evidence="2">Lipid-anchor</topology>
    </subcellularLocation>
</comment>
<proteinExistence type="inferred from homology"/>
<evidence type="ECO:0000256" key="2">
    <source>
        <dbReference type="RuleBase" id="RU362097"/>
    </source>
</evidence>
<dbReference type="EMBL" id="CADIJO010000001">
    <property type="protein sequence ID" value="CAB3653387.1"/>
    <property type="molecule type" value="Genomic_DNA"/>
</dbReference>
<dbReference type="SUPFAM" id="SSF56954">
    <property type="entry name" value="Outer membrane efflux proteins (OEP)"/>
    <property type="match status" value="1"/>
</dbReference>
<evidence type="ECO:0000313" key="3">
    <source>
        <dbReference type="EMBL" id="CAB3653387.1"/>
    </source>
</evidence>
<dbReference type="Gene3D" id="2.20.200.10">
    <property type="entry name" value="Outer membrane efflux proteins (OEP)"/>
    <property type="match status" value="1"/>
</dbReference>
<keyword evidence="2" id="KW-1134">Transmembrane beta strand</keyword>
<reference evidence="3 4" key="1">
    <citation type="submission" date="2020-04" db="EMBL/GenBank/DDBJ databases">
        <authorList>
            <person name="De Canck E."/>
        </authorList>
    </citation>
    <scope>NUCLEOTIDE SEQUENCE [LARGE SCALE GENOMIC DNA]</scope>
    <source>
        <strain evidence="3 4">LMG 3458</strain>
    </source>
</reference>
<evidence type="ECO:0000313" key="4">
    <source>
        <dbReference type="Proteomes" id="UP000494111"/>
    </source>
</evidence>
<dbReference type="Gene3D" id="1.20.1600.10">
    <property type="entry name" value="Outer membrane efflux proteins (OEP)"/>
    <property type="match status" value="1"/>
</dbReference>
<evidence type="ECO:0000256" key="1">
    <source>
        <dbReference type="ARBA" id="ARBA00007613"/>
    </source>
</evidence>
<sequence>MKHPDLPLRLRRGIVTLLAALAAAGCAVGPDYQKPQDAPVTLASPEQALFSTDRVQADWWKQLQDPQLDRLIALALQRNHDIRIAQARLAESRAVLDEKQLDQLPTVTLGGNFERSLSQLNSGVPGQRSLAESYRAGFDATWEIDLFGRLRRAAEGAAARSEAQAADLAQARIVVAAEVARNYFELRGAEQRLAVARANLDSQRDSLRVIQAMVSAGRGDEGDLASARAELETVQASVPLQETARRLARYRLAVLAGLRPVELGELDAATPQAPLAARLPIGDVGALLARRPDVAAAERNRAAANADVGVATAELYPRIDLGGFLGFVALRGGDFGSAASRAFSVTPGVNWPAFNLPTALARKRAAQARSQGETARYEQTVLQAVEELEGALTQYGQTQQRLGNLAEAAAHSRRAADLARLRYREGSTPYLTVLDAQRTLLRAQDAVAVAETESYTSLVALYKALGGGWEAPAEAGNAPSAAAAPAPAG</sequence>
<dbReference type="PANTHER" id="PTHR30203">
    <property type="entry name" value="OUTER MEMBRANE CATION EFFLUX PROTEIN"/>
    <property type="match status" value="1"/>
</dbReference>
<dbReference type="NCBIfam" id="TIGR01845">
    <property type="entry name" value="outer_NodT"/>
    <property type="match status" value="1"/>
</dbReference>
<keyword evidence="2" id="KW-0812">Transmembrane</keyword>
<dbReference type="InterPro" id="IPR003423">
    <property type="entry name" value="OMP_efflux"/>
</dbReference>
<protein>
    <submittedName>
        <fullName evidence="3">Outer membrane protein OprM</fullName>
    </submittedName>
</protein>
<dbReference type="AlphaFoldDB" id="A0A6S6Z6U9"/>
<gene>
    <name evidence="3" type="primary">oprM_2</name>
    <name evidence="3" type="ORF">LMG3458_00189</name>
</gene>